<dbReference type="STRING" id="307972.A0A2G8LAE8"/>
<evidence type="ECO:0000256" key="6">
    <source>
        <dbReference type="ARBA" id="ARBA00023136"/>
    </source>
</evidence>
<feature type="disulfide bond" evidence="9">
    <location>
        <begin position="173"/>
        <end position="234"/>
    </location>
</feature>
<keyword evidence="13" id="KW-1185">Reference proteome</keyword>
<feature type="disulfide bond" evidence="9">
    <location>
        <begin position="358"/>
        <end position="368"/>
    </location>
</feature>
<evidence type="ECO:0000256" key="1">
    <source>
        <dbReference type="ARBA" id="ARBA00004167"/>
    </source>
</evidence>
<feature type="domain" description="SRCR" evidence="11">
    <location>
        <begin position="343"/>
        <end position="388"/>
    </location>
</feature>
<dbReference type="GO" id="GO:0016020">
    <property type="term" value="C:membrane"/>
    <property type="evidence" value="ECO:0007669"/>
    <property type="project" value="UniProtKB-SubCell"/>
</dbReference>
<dbReference type="InterPro" id="IPR036772">
    <property type="entry name" value="SRCR-like_dom_sf"/>
</dbReference>
<protein>
    <recommendedName>
        <fullName evidence="11">SRCR domain-containing protein</fullName>
    </recommendedName>
</protein>
<evidence type="ECO:0000256" key="3">
    <source>
        <dbReference type="ARBA" id="ARBA00022729"/>
    </source>
</evidence>
<feature type="disulfide bond" evidence="9">
    <location>
        <begin position="461"/>
        <end position="471"/>
    </location>
</feature>
<dbReference type="PRINTS" id="PR00258">
    <property type="entry name" value="SPERACTRCPTR"/>
</dbReference>
<dbReference type="AlphaFoldDB" id="A0A2G8LAE8"/>
<gene>
    <name evidence="12" type="ORF">BSL78_05847</name>
</gene>
<feature type="chain" id="PRO_5013883286" description="SRCR domain-containing protein" evidence="10">
    <location>
        <begin position="28"/>
        <end position="502"/>
    </location>
</feature>
<dbReference type="Gene3D" id="3.10.250.10">
    <property type="entry name" value="SRCR-like domain"/>
    <property type="match status" value="5"/>
</dbReference>
<proteinExistence type="predicted"/>
<organism evidence="12 13">
    <name type="scientific">Stichopus japonicus</name>
    <name type="common">Sea cucumber</name>
    <dbReference type="NCBI Taxonomy" id="307972"/>
    <lineage>
        <taxon>Eukaryota</taxon>
        <taxon>Metazoa</taxon>
        <taxon>Echinodermata</taxon>
        <taxon>Eleutherozoa</taxon>
        <taxon>Echinozoa</taxon>
        <taxon>Holothuroidea</taxon>
        <taxon>Aspidochirotacea</taxon>
        <taxon>Aspidochirotida</taxon>
        <taxon>Stichopodidae</taxon>
        <taxon>Apostichopus</taxon>
    </lineage>
</organism>
<comment type="subcellular location">
    <subcellularLocation>
        <location evidence="1">Membrane</location>
        <topology evidence="1">Single-pass membrane protein</topology>
    </subcellularLocation>
</comment>
<dbReference type="Pfam" id="PF00530">
    <property type="entry name" value="SRCR"/>
    <property type="match status" value="5"/>
</dbReference>
<dbReference type="Proteomes" id="UP000230750">
    <property type="component" value="Unassembled WGS sequence"/>
</dbReference>
<dbReference type="GO" id="GO:0004720">
    <property type="term" value="F:protein-lysine 6-oxidase activity"/>
    <property type="evidence" value="ECO:0007669"/>
    <property type="project" value="TreeGrafter"/>
</dbReference>
<dbReference type="InterPro" id="IPR050912">
    <property type="entry name" value="LOX-like_protein"/>
</dbReference>
<feature type="domain" description="SRCR" evidence="11">
    <location>
        <begin position="391"/>
        <end position="491"/>
    </location>
</feature>
<evidence type="ECO:0000256" key="10">
    <source>
        <dbReference type="SAM" id="SignalP"/>
    </source>
</evidence>
<feature type="disulfide bond" evidence="9">
    <location>
        <begin position="58"/>
        <end position="122"/>
    </location>
</feature>
<evidence type="ECO:0000259" key="11">
    <source>
        <dbReference type="PROSITE" id="PS50287"/>
    </source>
</evidence>
<dbReference type="EMBL" id="MRZV01000149">
    <property type="protein sequence ID" value="PIK57211.1"/>
    <property type="molecule type" value="Genomic_DNA"/>
</dbReference>
<feature type="disulfide bond" evidence="9">
    <location>
        <begin position="71"/>
        <end position="132"/>
    </location>
</feature>
<keyword evidence="3 10" id="KW-0732">Signal</keyword>
<feature type="disulfide bond" evidence="9">
    <location>
        <begin position="204"/>
        <end position="214"/>
    </location>
</feature>
<dbReference type="SMART" id="SM00202">
    <property type="entry name" value="SR"/>
    <property type="match status" value="4"/>
</dbReference>
<keyword evidence="6" id="KW-0472">Membrane</keyword>
<accession>A0A2G8LAE8</accession>
<evidence type="ECO:0000256" key="2">
    <source>
        <dbReference type="ARBA" id="ARBA00022692"/>
    </source>
</evidence>
<keyword evidence="8" id="KW-0325">Glycoprotein</keyword>
<dbReference type="InterPro" id="IPR001190">
    <property type="entry name" value="SRCR"/>
</dbReference>
<feature type="signal peptide" evidence="10">
    <location>
        <begin position="1"/>
        <end position="27"/>
    </location>
</feature>
<dbReference type="PROSITE" id="PS50287">
    <property type="entry name" value="SRCR_2"/>
    <property type="match status" value="5"/>
</dbReference>
<dbReference type="FunFam" id="3.10.250.10:FF:000001">
    <property type="entry name" value="Lysyl oxidase 4 isoform X1"/>
    <property type="match status" value="2"/>
</dbReference>
<evidence type="ECO:0000256" key="4">
    <source>
        <dbReference type="ARBA" id="ARBA00022737"/>
    </source>
</evidence>
<keyword evidence="5" id="KW-1133">Transmembrane helix</keyword>
<sequence length="502" mass="54325">MRLIAGSISNMLFAALFLMICVHSSKSHLTGNVRLEGGSVPSEGRVEIWRNGAWGTVCGNSWNNKAAVVVCRQLGFGEHGVTVNTETYGEGSGRIWLDNVQCNGSEERLEWCDSLCWGQNTCTHSGDVGVKCTGVRLLGGGTLVDGIVEVLYNGSWGKVCDDSINEATAVVVCRQLGHGNSGRVVPRSAIEHGSGTTWLQQLKCIGSERRIDECSHGGWKSHFCNHSKNVGVICDISVRLVGRRSSNEGTVEVFMKDQWGTINKDSSDQSTASVTCRALGYSDGRIISSQIQTKSRPATGPIWLNKVHCNGSETKLLDCDHHHDPSLGSHAEDVAVVCLANTYFGKGIGSTWFADFNCVGNEDSLLSCSHSTNTSEKSHDQDAGVICNGSVRLLDGESANVGRVEIFFNGTWGTISNTSWNDKAAEVVCRELGYSYGGVARTASQIGQNTSDVFLYDVNNCTGEEDRLLDCLYSTKFQEEQNGSGASVYCYLTGKWHSVNLR</sequence>
<dbReference type="SUPFAM" id="SSF56487">
    <property type="entry name" value="SRCR-like"/>
    <property type="match status" value="5"/>
</dbReference>
<dbReference type="PROSITE" id="PS00420">
    <property type="entry name" value="SRCR_1"/>
    <property type="match status" value="1"/>
</dbReference>
<feature type="disulfide bond" evidence="9">
    <location>
        <begin position="429"/>
        <end position="490"/>
    </location>
</feature>
<keyword evidence="2" id="KW-0812">Transmembrane</keyword>
<feature type="domain" description="SRCR" evidence="11">
    <location>
        <begin position="238"/>
        <end position="339"/>
    </location>
</feature>
<feature type="disulfide bond" evidence="9">
    <location>
        <begin position="102"/>
        <end position="112"/>
    </location>
</feature>
<keyword evidence="7 9" id="KW-1015">Disulfide bond</keyword>
<dbReference type="OrthoDB" id="536948at2759"/>
<feature type="disulfide bond" evidence="9">
    <location>
        <begin position="309"/>
        <end position="319"/>
    </location>
</feature>
<comment type="caution">
    <text evidence="9">Lacks conserved residue(s) required for the propagation of feature annotation.</text>
</comment>
<dbReference type="GO" id="GO:0005615">
    <property type="term" value="C:extracellular space"/>
    <property type="evidence" value="ECO:0007669"/>
    <property type="project" value="TreeGrafter"/>
</dbReference>
<keyword evidence="4" id="KW-0677">Repeat</keyword>
<dbReference type="PANTHER" id="PTHR45817:SF9">
    <property type="entry name" value="SRCR DOMAIN-CONTAINING PROTEIN"/>
    <property type="match status" value="1"/>
</dbReference>
<feature type="domain" description="SRCR" evidence="11">
    <location>
        <begin position="135"/>
        <end position="235"/>
    </location>
</feature>
<name>A0A2G8LAE8_STIJA</name>
<comment type="caution">
    <text evidence="12">The sequence shown here is derived from an EMBL/GenBank/DDBJ whole genome shotgun (WGS) entry which is preliminary data.</text>
</comment>
<evidence type="ECO:0000313" key="12">
    <source>
        <dbReference type="EMBL" id="PIK57211.1"/>
    </source>
</evidence>
<evidence type="ECO:0000256" key="9">
    <source>
        <dbReference type="PROSITE-ProRule" id="PRU00196"/>
    </source>
</evidence>
<feature type="disulfide bond" evidence="9">
    <location>
        <begin position="160"/>
        <end position="224"/>
    </location>
</feature>
<evidence type="ECO:0000313" key="13">
    <source>
        <dbReference type="Proteomes" id="UP000230750"/>
    </source>
</evidence>
<evidence type="ECO:0000256" key="8">
    <source>
        <dbReference type="ARBA" id="ARBA00023180"/>
    </source>
</evidence>
<feature type="domain" description="SRCR" evidence="11">
    <location>
        <begin position="33"/>
        <end position="133"/>
    </location>
</feature>
<evidence type="ECO:0000256" key="5">
    <source>
        <dbReference type="ARBA" id="ARBA00022989"/>
    </source>
</evidence>
<reference evidence="12 13" key="1">
    <citation type="journal article" date="2017" name="PLoS Biol.">
        <title>The sea cucumber genome provides insights into morphological evolution and visceral regeneration.</title>
        <authorList>
            <person name="Zhang X."/>
            <person name="Sun L."/>
            <person name="Yuan J."/>
            <person name="Sun Y."/>
            <person name="Gao Y."/>
            <person name="Zhang L."/>
            <person name="Li S."/>
            <person name="Dai H."/>
            <person name="Hamel J.F."/>
            <person name="Liu C."/>
            <person name="Yu Y."/>
            <person name="Liu S."/>
            <person name="Lin W."/>
            <person name="Guo K."/>
            <person name="Jin S."/>
            <person name="Xu P."/>
            <person name="Storey K.B."/>
            <person name="Huan P."/>
            <person name="Zhang T."/>
            <person name="Zhou Y."/>
            <person name="Zhang J."/>
            <person name="Lin C."/>
            <person name="Li X."/>
            <person name="Xing L."/>
            <person name="Huo D."/>
            <person name="Sun M."/>
            <person name="Wang L."/>
            <person name="Mercier A."/>
            <person name="Li F."/>
            <person name="Yang H."/>
            <person name="Xiang J."/>
        </authorList>
    </citation>
    <scope>NUCLEOTIDE SEQUENCE [LARGE SCALE GENOMIC DNA]</scope>
    <source>
        <strain evidence="12">Shaxun</strain>
        <tissue evidence="12">Muscle</tissue>
    </source>
</reference>
<evidence type="ECO:0000256" key="7">
    <source>
        <dbReference type="ARBA" id="ARBA00023157"/>
    </source>
</evidence>
<dbReference type="FunFam" id="3.10.250.10:FF:000016">
    <property type="entry name" value="Scavenger receptor cysteine-rich protein type 12"/>
    <property type="match status" value="2"/>
</dbReference>
<dbReference type="PANTHER" id="PTHR45817">
    <property type="entry name" value="LYSYL OXIDASE-LIKE-RELATED"/>
    <property type="match status" value="1"/>
</dbReference>